<dbReference type="CDD" id="cd00383">
    <property type="entry name" value="trans_reg_C"/>
    <property type="match status" value="1"/>
</dbReference>
<gene>
    <name evidence="12" type="ORF">EBB54_00650</name>
</gene>
<dbReference type="InterPro" id="IPR011006">
    <property type="entry name" value="CheY-like_superfamily"/>
</dbReference>
<dbReference type="SMART" id="SM00448">
    <property type="entry name" value="REC"/>
    <property type="match status" value="1"/>
</dbReference>
<evidence type="ECO:0000259" key="10">
    <source>
        <dbReference type="PROSITE" id="PS50110"/>
    </source>
</evidence>
<dbReference type="Pfam" id="PF00072">
    <property type="entry name" value="Response_reg"/>
    <property type="match status" value="1"/>
</dbReference>
<name>A0A3R8JUF4_9FIRM</name>
<evidence type="ECO:0000256" key="5">
    <source>
        <dbReference type="ARBA" id="ARBA00023125"/>
    </source>
</evidence>
<dbReference type="InterPro" id="IPR001789">
    <property type="entry name" value="Sig_transdc_resp-reg_receiver"/>
</dbReference>
<dbReference type="InterPro" id="IPR016032">
    <property type="entry name" value="Sig_transdc_resp-reg_C-effctor"/>
</dbReference>
<comment type="caution">
    <text evidence="12">The sequence shown here is derived from an EMBL/GenBank/DDBJ whole genome shotgun (WGS) entry which is preliminary data.</text>
</comment>
<dbReference type="Gene3D" id="1.10.10.10">
    <property type="entry name" value="Winged helix-like DNA-binding domain superfamily/Winged helix DNA-binding domain"/>
    <property type="match status" value="1"/>
</dbReference>
<evidence type="ECO:0000256" key="8">
    <source>
        <dbReference type="PROSITE-ProRule" id="PRU00169"/>
    </source>
</evidence>
<keyword evidence="13" id="KW-1185">Reference proteome</keyword>
<dbReference type="SMART" id="SM00862">
    <property type="entry name" value="Trans_reg_C"/>
    <property type="match status" value="1"/>
</dbReference>
<evidence type="ECO:0000256" key="7">
    <source>
        <dbReference type="ARBA" id="ARBA00024867"/>
    </source>
</evidence>
<evidence type="ECO:0000256" key="3">
    <source>
        <dbReference type="ARBA" id="ARBA00023012"/>
    </source>
</evidence>
<proteinExistence type="predicted"/>
<evidence type="ECO:0000256" key="6">
    <source>
        <dbReference type="ARBA" id="ARBA00023163"/>
    </source>
</evidence>
<dbReference type="FunFam" id="3.40.50.2300:FF:000001">
    <property type="entry name" value="DNA-binding response regulator PhoB"/>
    <property type="match status" value="1"/>
</dbReference>
<feature type="domain" description="OmpR/PhoB-type" evidence="11">
    <location>
        <begin position="124"/>
        <end position="222"/>
    </location>
</feature>
<dbReference type="GO" id="GO:0005829">
    <property type="term" value="C:cytosol"/>
    <property type="evidence" value="ECO:0007669"/>
    <property type="project" value="TreeGrafter"/>
</dbReference>
<evidence type="ECO:0000313" key="13">
    <source>
        <dbReference type="Proteomes" id="UP000274920"/>
    </source>
</evidence>
<dbReference type="InterPro" id="IPR039420">
    <property type="entry name" value="WalR-like"/>
</dbReference>
<dbReference type="PANTHER" id="PTHR48111">
    <property type="entry name" value="REGULATOR OF RPOS"/>
    <property type="match status" value="1"/>
</dbReference>
<comment type="function">
    <text evidence="7">May play the central regulatory role in sporulation. It may be an element of the effector pathway responsible for the activation of sporulation genes in response to nutritional stress. Spo0A may act in concert with spo0H (a sigma factor) to control the expression of some genes that are critical to the sporulation process.</text>
</comment>
<evidence type="ECO:0000256" key="2">
    <source>
        <dbReference type="ARBA" id="ARBA00022553"/>
    </source>
</evidence>
<keyword evidence="6" id="KW-0804">Transcription</keyword>
<dbReference type="GO" id="GO:0032993">
    <property type="term" value="C:protein-DNA complex"/>
    <property type="evidence" value="ECO:0007669"/>
    <property type="project" value="TreeGrafter"/>
</dbReference>
<organism evidence="12 13">
    <name type="scientific">Schaedlerella arabinosiphila</name>
    <dbReference type="NCBI Taxonomy" id="2044587"/>
    <lineage>
        <taxon>Bacteria</taxon>
        <taxon>Bacillati</taxon>
        <taxon>Bacillota</taxon>
        <taxon>Clostridia</taxon>
        <taxon>Lachnospirales</taxon>
        <taxon>Lachnospiraceae</taxon>
        <taxon>Schaedlerella</taxon>
    </lineage>
</organism>
<evidence type="ECO:0000256" key="9">
    <source>
        <dbReference type="PROSITE-ProRule" id="PRU01091"/>
    </source>
</evidence>
<dbReference type="PROSITE" id="PS51755">
    <property type="entry name" value="OMPR_PHOB"/>
    <property type="match status" value="1"/>
</dbReference>
<dbReference type="RefSeq" id="WP_125125939.1">
    <property type="nucleotide sequence ID" value="NZ_RHJS01000001.1"/>
</dbReference>
<feature type="modified residue" description="4-aspartylphosphate" evidence="8">
    <location>
        <position position="51"/>
    </location>
</feature>
<keyword evidence="5 9" id="KW-0238">DNA-binding</keyword>
<protein>
    <recommendedName>
        <fullName evidence="1">Stage 0 sporulation protein A homolog</fullName>
    </recommendedName>
</protein>
<dbReference type="GO" id="GO:0000156">
    <property type="term" value="F:phosphorelay response regulator activity"/>
    <property type="evidence" value="ECO:0007669"/>
    <property type="project" value="TreeGrafter"/>
</dbReference>
<dbReference type="PROSITE" id="PS50110">
    <property type="entry name" value="RESPONSE_REGULATORY"/>
    <property type="match status" value="1"/>
</dbReference>
<dbReference type="Gene3D" id="6.10.250.690">
    <property type="match status" value="1"/>
</dbReference>
<dbReference type="Gene3D" id="3.40.50.2300">
    <property type="match status" value="1"/>
</dbReference>
<dbReference type="GO" id="GO:0000976">
    <property type="term" value="F:transcription cis-regulatory region binding"/>
    <property type="evidence" value="ECO:0007669"/>
    <property type="project" value="TreeGrafter"/>
</dbReference>
<reference evidence="12" key="1">
    <citation type="submission" date="2018-10" db="EMBL/GenBank/DDBJ databases">
        <title>Schaedlerella arabinophila gen. nov. sp. nov., isolated from the mouse intestinal tract and comparative analysis with the genome of the closely related altered Schaedler flora strain ASF502.</title>
        <authorList>
            <person name="Miyake S."/>
            <person name="Soh M."/>
            <person name="Seedorf H."/>
        </authorList>
    </citation>
    <scope>NUCLEOTIDE SEQUENCE [LARGE SCALE GENOMIC DNA]</scope>
    <source>
        <strain evidence="12">DSM 106076</strain>
    </source>
</reference>
<sequence length="225" mass="25772">MNILIIEDTKSLAKTLADIIQKENYSADIALDGYSGLEYARSSHYDAIVLDIMLPDIDGFKVLSTIRKEKNKTPILILTARSDLKDRIYGLDIGADYYLTKPFEREEFLACLRAIIRRQSPMIIEDLQFGDIILSTSLHELKCNSKSIKLNSKEYELLRLLIINQNQVLSKDIILNKIWGFNSDATYNNLEAYISFLRRKLALLSSKVTICIVRKVGYYLEVGHD</sequence>
<feature type="DNA-binding region" description="OmpR/PhoB-type" evidence="9">
    <location>
        <begin position="124"/>
        <end position="222"/>
    </location>
</feature>
<dbReference type="InterPro" id="IPR001867">
    <property type="entry name" value="OmpR/PhoB-type_DNA-bd"/>
</dbReference>
<evidence type="ECO:0000256" key="1">
    <source>
        <dbReference type="ARBA" id="ARBA00018672"/>
    </source>
</evidence>
<dbReference type="EMBL" id="RHJS01000001">
    <property type="protein sequence ID" value="RRK37002.1"/>
    <property type="molecule type" value="Genomic_DNA"/>
</dbReference>
<dbReference type="Pfam" id="PF00486">
    <property type="entry name" value="Trans_reg_C"/>
    <property type="match status" value="1"/>
</dbReference>
<dbReference type="InterPro" id="IPR036388">
    <property type="entry name" value="WH-like_DNA-bd_sf"/>
</dbReference>
<evidence type="ECO:0000256" key="4">
    <source>
        <dbReference type="ARBA" id="ARBA00023015"/>
    </source>
</evidence>
<dbReference type="SUPFAM" id="SSF46894">
    <property type="entry name" value="C-terminal effector domain of the bipartite response regulators"/>
    <property type="match status" value="1"/>
</dbReference>
<dbReference type="AlphaFoldDB" id="A0A3R8JUF4"/>
<keyword evidence="4" id="KW-0805">Transcription regulation</keyword>
<dbReference type="PANTHER" id="PTHR48111:SF22">
    <property type="entry name" value="REGULATOR OF RPOS"/>
    <property type="match status" value="1"/>
</dbReference>
<keyword evidence="2 8" id="KW-0597">Phosphoprotein</keyword>
<keyword evidence="3" id="KW-0902">Two-component regulatory system</keyword>
<dbReference type="SUPFAM" id="SSF52172">
    <property type="entry name" value="CheY-like"/>
    <property type="match status" value="1"/>
</dbReference>
<accession>A0A3R8JUF4</accession>
<feature type="domain" description="Response regulatory" evidence="10">
    <location>
        <begin position="2"/>
        <end position="116"/>
    </location>
</feature>
<dbReference type="GO" id="GO:0006355">
    <property type="term" value="P:regulation of DNA-templated transcription"/>
    <property type="evidence" value="ECO:0007669"/>
    <property type="project" value="InterPro"/>
</dbReference>
<dbReference type="Proteomes" id="UP000274920">
    <property type="component" value="Unassembled WGS sequence"/>
</dbReference>
<evidence type="ECO:0000313" key="12">
    <source>
        <dbReference type="EMBL" id="RRK37002.1"/>
    </source>
</evidence>
<evidence type="ECO:0000259" key="11">
    <source>
        <dbReference type="PROSITE" id="PS51755"/>
    </source>
</evidence>